<dbReference type="Proteomes" id="UP000179467">
    <property type="component" value="Unassembled WGS sequence"/>
</dbReference>
<feature type="transmembrane region" description="Helical" evidence="8">
    <location>
        <begin position="308"/>
        <end position="334"/>
    </location>
</feature>
<dbReference type="SUPFAM" id="SSF53448">
    <property type="entry name" value="Nucleotide-diphospho-sugar transferases"/>
    <property type="match status" value="1"/>
</dbReference>
<dbReference type="Pfam" id="PF04138">
    <property type="entry name" value="GtrA_DPMS_TM"/>
    <property type="match status" value="1"/>
</dbReference>
<accession>A0A1S1HJQ4</accession>
<name>A0A1S1HJQ4_9SPHN</name>
<evidence type="ECO:0000256" key="6">
    <source>
        <dbReference type="ARBA" id="ARBA00022989"/>
    </source>
</evidence>
<dbReference type="OrthoDB" id="9811222at2"/>
<keyword evidence="3 11" id="KW-0328">Glycosyltransferase</keyword>
<dbReference type="EC" id="2.4.1.54" evidence="11"/>
<evidence type="ECO:0000259" key="9">
    <source>
        <dbReference type="Pfam" id="PF00535"/>
    </source>
</evidence>
<feature type="transmembrane region" description="Helical" evidence="8">
    <location>
        <begin position="245"/>
        <end position="268"/>
    </location>
</feature>
<evidence type="ECO:0000256" key="7">
    <source>
        <dbReference type="ARBA" id="ARBA00023136"/>
    </source>
</evidence>
<sequence>MGRAARRPIELAVIVPTYNERENVGRLYGLLEDALQGVRWEMIVVDDDSPDGTAEFVREMSIDNQNVRAIQRVGRRGLSTAVIEGMLATGATKLAVIDADLQHDERKLPEMLELLRSGQYDIVVGSRYTDGGGLGEWDSKRARMSQFATRLAGLVLKSDLKDPMSGFFMINRDAFERTMRGLSGEGYKILLDLFASADPPLRFAEVPYEFRTRQHGESKLDSAVLWEYLVLIVDKLVGRFIPARLLLFALVGGSGVVVHFATFAALYFGLKSTFVAAQTVATVVAMTTNYVFNNILTYRDKRKKGWSFLTGLIAFYAICGIGVIGNVGVANIMYTEKFTWWLSSAAGIVIGTLWNYSASSLFVWKKK</sequence>
<evidence type="ECO:0000256" key="4">
    <source>
        <dbReference type="ARBA" id="ARBA00022679"/>
    </source>
</evidence>
<evidence type="ECO:0000256" key="5">
    <source>
        <dbReference type="ARBA" id="ARBA00022692"/>
    </source>
</evidence>
<dbReference type="PANTHER" id="PTHR43398:SF1">
    <property type="entry name" value="DOLICHOL-PHOSPHATE MANNOSYLTRANSFERASE SUBUNIT 1"/>
    <property type="match status" value="1"/>
</dbReference>
<feature type="domain" description="GtrA/DPMS transmembrane" evidence="10">
    <location>
        <begin position="248"/>
        <end position="364"/>
    </location>
</feature>
<dbReference type="GO" id="GO:0016020">
    <property type="term" value="C:membrane"/>
    <property type="evidence" value="ECO:0007669"/>
    <property type="project" value="UniProtKB-SubCell"/>
</dbReference>
<gene>
    <name evidence="11" type="ORF">BHE75_04293</name>
</gene>
<evidence type="ECO:0000313" key="11">
    <source>
        <dbReference type="EMBL" id="OHT22267.1"/>
    </source>
</evidence>
<feature type="transmembrane region" description="Helical" evidence="8">
    <location>
        <begin position="274"/>
        <end position="296"/>
    </location>
</feature>
<evidence type="ECO:0000256" key="3">
    <source>
        <dbReference type="ARBA" id="ARBA00022676"/>
    </source>
</evidence>
<dbReference type="GO" id="GO:0009247">
    <property type="term" value="P:glycolipid biosynthetic process"/>
    <property type="evidence" value="ECO:0007669"/>
    <property type="project" value="TreeGrafter"/>
</dbReference>
<dbReference type="GO" id="GO:0004582">
    <property type="term" value="F:dolichyl-phosphate beta-D-mannosyltransferase activity"/>
    <property type="evidence" value="ECO:0007669"/>
    <property type="project" value="InterPro"/>
</dbReference>
<keyword evidence="6 8" id="KW-1133">Transmembrane helix</keyword>
<feature type="domain" description="Glycosyltransferase 2-like" evidence="9">
    <location>
        <begin position="13"/>
        <end position="177"/>
    </location>
</feature>
<dbReference type="GO" id="GO:0047267">
    <property type="term" value="F:undecaprenyl-phosphate mannosyltransferase activity"/>
    <property type="evidence" value="ECO:0007669"/>
    <property type="project" value="UniProtKB-EC"/>
</dbReference>
<dbReference type="InterPro" id="IPR029044">
    <property type="entry name" value="Nucleotide-diphossugar_trans"/>
</dbReference>
<keyword evidence="5 8" id="KW-0812">Transmembrane</keyword>
<dbReference type="AlphaFoldDB" id="A0A1S1HJQ4"/>
<evidence type="ECO:0000256" key="2">
    <source>
        <dbReference type="ARBA" id="ARBA00006739"/>
    </source>
</evidence>
<feature type="transmembrane region" description="Helical" evidence="8">
    <location>
        <begin position="340"/>
        <end position="364"/>
    </location>
</feature>
<evidence type="ECO:0000256" key="8">
    <source>
        <dbReference type="SAM" id="Phobius"/>
    </source>
</evidence>
<dbReference type="GO" id="GO:0000271">
    <property type="term" value="P:polysaccharide biosynthetic process"/>
    <property type="evidence" value="ECO:0007669"/>
    <property type="project" value="InterPro"/>
</dbReference>
<proteinExistence type="inferred from homology"/>
<evidence type="ECO:0000259" key="10">
    <source>
        <dbReference type="Pfam" id="PF04138"/>
    </source>
</evidence>
<evidence type="ECO:0000313" key="12">
    <source>
        <dbReference type="Proteomes" id="UP000179467"/>
    </source>
</evidence>
<organism evidence="11 12">
    <name type="scientific">Edaphosphingomonas haloaromaticamans</name>
    <dbReference type="NCBI Taxonomy" id="653954"/>
    <lineage>
        <taxon>Bacteria</taxon>
        <taxon>Pseudomonadati</taxon>
        <taxon>Pseudomonadota</taxon>
        <taxon>Alphaproteobacteria</taxon>
        <taxon>Sphingomonadales</taxon>
        <taxon>Rhizorhabdaceae</taxon>
        <taxon>Edaphosphingomonas</taxon>
    </lineage>
</organism>
<dbReference type="InterPro" id="IPR001173">
    <property type="entry name" value="Glyco_trans_2-like"/>
</dbReference>
<comment type="subcellular location">
    <subcellularLocation>
        <location evidence="1">Membrane</location>
        <topology evidence="1">Multi-pass membrane protein</topology>
    </subcellularLocation>
</comment>
<dbReference type="InterPro" id="IPR007267">
    <property type="entry name" value="GtrA_DPMS_TM"/>
</dbReference>
<dbReference type="CDD" id="cd06442">
    <property type="entry name" value="DPM1_like"/>
    <property type="match status" value="1"/>
</dbReference>
<comment type="caution">
    <text evidence="11">The sequence shown here is derived from an EMBL/GenBank/DDBJ whole genome shotgun (WGS) entry which is preliminary data.</text>
</comment>
<dbReference type="Pfam" id="PF00535">
    <property type="entry name" value="Glycos_transf_2"/>
    <property type="match status" value="1"/>
</dbReference>
<dbReference type="InterPro" id="IPR039528">
    <property type="entry name" value="DPM1-like"/>
</dbReference>
<protein>
    <submittedName>
        <fullName evidence="11">Undecaprenyl-phosphate mannosyltransferase</fullName>
        <ecNumber evidence="11">2.4.1.54</ecNumber>
    </submittedName>
</protein>
<dbReference type="Gene3D" id="3.90.550.10">
    <property type="entry name" value="Spore Coat Polysaccharide Biosynthesis Protein SpsA, Chain A"/>
    <property type="match status" value="1"/>
</dbReference>
<keyword evidence="12" id="KW-1185">Reference proteome</keyword>
<reference evidence="11 12" key="1">
    <citation type="submission" date="2016-09" db="EMBL/GenBank/DDBJ databases">
        <title>Metabolic pathway, cell adaptation mechanisms and a novel monoxygenase revealed through proteogenomic-transcription analysis of a Sphingomonas haloaromaticamans strain degrading the fungicide ortho-phenylphenol.</title>
        <authorList>
            <person name="Perruchon C."/>
            <person name="Papadopoulou E.S."/>
            <person name="Rousidou C."/>
            <person name="Vasileiadis S."/>
            <person name="Tanou G."/>
            <person name="Amoutzias G."/>
            <person name="Molassiotis A."/>
            <person name="Karpouzas D.G."/>
        </authorList>
    </citation>
    <scope>NUCLEOTIDE SEQUENCE [LARGE SCALE GENOMIC DNA]</scope>
    <source>
        <strain evidence="11 12">P3</strain>
    </source>
</reference>
<comment type="similarity">
    <text evidence="2">Belongs to the glycosyltransferase 2 family.</text>
</comment>
<dbReference type="PANTHER" id="PTHR43398">
    <property type="entry name" value="DOLICHOL-PHOSPHATE MANNOSYLTRANSFERASE SUBUNIT 1"/>
    <property type="match status" value="1"/>
</dbReference>
<keyword evidence="4 11" id="KW-0808">Transferase</keyword>
<dbReference type="EMBL" id="MIPT01000001">
    <property type="protein sequence ID" value="OHT22267.1"/>
    <property type="molecule type" value="Genomic_DNA"/>
</dbReference>
<keyword evidence="7 8" id="KW-0472">Membrane</keyword>
<evidence type="ECO:0000256" key="1">
    <source>
        <dbReference type="ARBA" id="ARBA00004141"/>
    </source>
</evidence>